<keyword evidence="2" id="KW-1185">Reference proteome</keyword>
<protein>
    <submittedName>
        <fullName evidence="1">Translation machinery-associated protein 10</fullName>
    </submittedName>
</protein>
<dbReference type="EMBL" id="CALSDN010000007">
    <property type="protein sequence ID" value="CAH6721985.1"/>
    <property type="molecule type" value="Genomic_DNA"/>
</dbReference>
<evidence type="ECO:0000313" key="1">
    <source>
        <dbReference type="EMBL" id="CAH6721985.1"/>
    </source>
</evidence>
<dbReference type="Proteomes" id="UP001152531">
    <property type="component" value="Unassembled WGS sequence"/>
</dbReference>
<organism evidence="1 2">
    <name type="scientific">[Candida] jaroonii</name>
    <dbReference type="NCBI Taxonomy" id="467808"/>
    <lineage>
        <taxon>Eukaryota</taxon>
        <taxon>Fungi</taxon>
        <taxon>Dikarya</taxon>
        <taxon>Ascomycota</taxon>
        <taxon>Saccharomycotina</taxon>
        <taxon>Pichiomycetes</taxon>
        <taxon>Debaryomycetaceae</taxon>
        <taxon>Yamadazyma</taxon>
    </lineage>
</organism>
<comment type="caution">
    <text evidence="1">The sequence shown here is derived from an EMBL/GenBank/DDBJ whole genome shotgun (WGS) entry which is preliminary data.</text>
</comment>
<name>A0ACA9YAY1_9ASCO</name>
<sequence length="90" mass="10736">MSRTDKWTVRESASEPKWFTHNGNFDTDPTKVKKGGNGRDNWGKPGDELLDEDHEYNYFGKSKRRNSNHQSHEEFLKERNEMIDHHFNKN</sequence>
<reference evidence="1" key="1">
    <citation type="submission" date="2022-06" db="EMBL/GenBank/DDBJ databases">
        <authorList>
            <person name="Legras J.-L."/>
            <person name="Devillers H."/>
            <person name="Grondin C."/>
        </authorList>
    </citation>
    <scope>NUCLEOTIDE SEQUENCE</scope>
    <source>
        <strain evidence="1">CLIB 1444</strain>
    </source>
</reference>
<gene>
    <name evidence="1" type="ORF">CLIB1444_07S06898</name>
</gene>
<accession>A0ACA9YAY1</accession>
<evidence type="ECO:0000313" key="2">
    <source>
        <dbReference type="Proteomes" id="UP001152531"/>
    </source>
</evidence>
<proteinExistence type="predicted"/>